<dbReference type="CDD" id="cd10017">
    <property type="entry name" value="B3_DNA"/>
    <property type="match status" value="2"/>
</dbReference>
<evidence type="ECO:0000259" key="7">
    <source>
        <dbReference type="PROSITE" id="PS50863"/>
    </source>
</evidence>
<dbReference type="GO" id="GO:0005634">
    <property type="term" value="C:nucleus"/>
    <property type="evidence" value="ECO:0007669"/>
    <property type="project" value="UniProtKB-SubCell"/>
</dbReference>
<sequence>MAEPKSFFMFCTDDFAAKLPVPAAFVEDHGLHRRRKLLLHLKTQPAAASWAVKIKKINGSFYIVDGWSKFVQDNNILEMKLLSFHIVGNYTLHVAIFGHDSCLELQTEVQTVEQPVRHLRFVKRLKEYHFLDQRLEIPKDFSDSVGMENKGKIRLKDWKGRKWTITITDRNGGICAFSAGWKRFLNANNLEVGAILLFDFDMEDSGDVIKVVRLQAEDGEEMLARATYGGFIPS</sequence>
<dbReference type="Pfam" id="PF02362">
    <property type="entry name" value="B3"/>
    <property type="match status" value="2"/>
</dbReference>
<evidence type="ECO:0000256" key="1">
    <source>
        <dbReference type="ARBA" id="ARBA00004123"/>
    </source>
</evidence>
<feature type="domain" description="TF-B3" evidence="7">
    <location>
        <begin position="4"/>
        <end position="100"/>
    </location>
</feature>
<dbReference type="SUPFAM" id="SSF101936">
    <property type="entry name" value="DNA-binding pseudobarrel domain"/>
    <property type="match status" value="2"/>
</dbReference>
<evidence type="ECO:0000256" key="3">
    <source>
        <dbReference type="ARBA" id="ARBA00023015"/>
    </source>
</evidence>
<evidence type="ECO:0000256" key="2">
    <source>
        <dbReference type="ARBA" id="ARBA00022737"/>
    </source>
</evidence>
<dbReference type="PANTHER" id="PTHR31674">
    <property type="entry name" value="B3 DOMAIN-CONTAINING PROTEIN REM-LIKE 3-RELATED"/>
    <property type="match status" value="1"/>
</dbReference>
<evidence type="ECO:0000256" key="6">
    <source>
        <dbReference type="ARBA" id="ARBA00023242"/>
    </source>
</evidence>
<dbReference type="EMBL" id="JBEAFC010000005">
    <property type="protein sequence ID" value="KAL1557103.1"/>
    <property type="molecule type" value="Genomic_DNA"/>
</dbReference>
<keyword evidence="9" id="KW-1185">Reference proteome</keyword>
<proteinExistence type="predicted"/>
<keyword evidence="4" id="KW-0238">DNA-binding</keyword>
<dbReference type="AlphaFoldDB" id="A0ABD1HNH1"/>
<dbReference type="InterPro" id="IPR015300">
    <property type="entry name" value="DNA-bd_pseudobarrel_sf"/>
</dbReference>
<dbReference type="PROSITE" id="PS50863">
    <property type="entry name" value="B3"/>
    <property type="match status" value="2"/>
</dbReference>
<accession>A0ABD1HNH1</accession>
<keyword evidence="5" id="KW-0804">Transcription</keyword>
<evidence type="ECO:0000313" key="9">
    <source>
        <dbReference type="Proteomes" id="UP001567538"/>
    </source>
</evidence>
<reference evidence="8 9" key="1">
    <citation type="submission" date="2024-06" db="EMBL/GenBank/DDBJ databases">
        <title>A chromosome level genome sequence of Diviner's sage (Salvia divinorum).</title>
        <authorList>
            <person name="Ford S.A."/>
            <person name="Ro D.-K."/>
            <person name="Ness R.W."/>
            <person name="Phillips M.A."/>
        </authorList>
    </citation>
    <scope>NUCLEOTIDE SEQUENCE [LARGE SCALE GENOMIC DNA]</scope>
    <source>
        <strain evidence="8">SAF-2024a</strain>
        <tissue evidence="8">Leaf</tissue>
    </source>
</reference>
<keyword evidence="6" id="KW-0539">Nucleus</keyword>
<dbReference type="Proteomes" id="UP001567538">
    <property type="component" value="Unassembled WGS sequence"/>
</dbReference>
<dbReference type="InterPro" id="IPR003340">
    <property type="entry name" value="B3_DNA-bd"/>
</dbReference>
<keyword evidence="3" id="KW-0805">Transcription regulation</keyword>
<gene>
    <name evidence="8" type="ORF">AAHA92_12631</name>
</gene>
<dbReference type="SMART" id="SM01019">
    <property type="entry name" value="B3"/>
    <property type="match status" value="2"/>
</dbReference>
<name>A0ABD1HNH1_SALDI</name>
<dbReference type="Gene3D" id="2.40.330.10">
    <property type="entry name" value="DNA-binding pseudobarrel domain"/>
    <property type="match status" value="2"/>
</dbReference>
<evidence type="ECO:0000256" key="4">
    <source>
        <dbReference type="ARBA" id="ARBA00023125"/>
    </source>
</evidence>
<dbReference type="PANTHER" id="PTHR31674:SF62">
    <property type="entry name" value="B3 DOMAIN-CONTAINING PROTEIN REM14-RELATED"/>
    <property type="match status" value="1"/>
</dbReference>
<feature type="domain" description="TF-B3" evidence="7">
    <location>
        <begin position="120"/>
        <end position="215"/>
    </location>
</feature>
<evidence type="ECO:0000256" key="5">
    <source>
        <dbReference type="ARBA" id="ARBA00023163"/>
    </source>
</evidence>
<comment type="caution">
    <text evidence="8">The sequence shown here is derived from an EMBL/GenBank/DDBJ whole genome shotgun (WGS) entry which is preliminary data.</text>
</comment>
<evidence type="ECO:0000313" key="8">
    <source>
        <dbReference type="EMBL" id="KAL1557103.1"/>
    </source>
</evidence>
<dbReference type="InterPro" id="IPR039218">
    <property type="entry name" value="REM_fam"/>
</dbReference>
<keyword evidence="2" id="KW-0677">Repeat</keyword>
<dbReference type="GO" id="GO:0003677">
    <property type="term" value="F:DNA binding"/>
    <property type="evidence" value="ECO:0007669"/>
    <property type="project" value="UniProtKB-KW"/>
</dbReference>
<comment type="subcellular location">
    <subcellularLocation>
        <location evidence="1">Nucleus</location>
    </subcellularLocation>
</comment>
<organism evidence="8 9">
    <name type="scientific">Salvia divinorum</name>
    <name type="common">Maria pastora</name>
    <name type="synonym">Diviner's sage</name>
    <dbReference type="NCBI Taxonomy" id="28513"/>
    <lineage>
        <taxon>Eukaryota</taxon>
        <taxon>Viridiplantae</taxon>
        <taxon>Streptophyta</taxon>
        <taxon>Embryophyta</taxon>
        <taxon>Tracheophyta</taxon>
        <taxon>Spermatophyta</taxon>
        <taxon>Magnoliopsida</taxon>
        <taxon>eudicotyledons</taxon>
        <taxon>Gunneridae</taxon>
        <taxon>Pentapetalae</taxon>
        <taxon>asterids</taxon>
        <taxon>lamiids</taxon>
        <taxon>Lamiales</taxon>
        <taxon>Lamiaceae</taxon>
        <taxon>Nepetoideae</taxon>
        <taxon>Mentheae</taxon>
        <taxon>Salviinae</taxon>
        <taxon>Salvia</taxon>
        <taxon>Salvia subgen. Calosphace</taxon>
    </lineage>
</organism>
<protein>
    <submittedName>
        <fullName evidence="8">B3 domain-containing protein REM6-like isoform X1</fullName>
    </submittedName>
</protein>